<evidence type="ECO:0000313" key="3">
    <source>
        <dbReference type="EMBL" id="ALP95134.1"/>
    </source>
</evidence>
<evidence type="ECO:0000256" key="1">
    <source>
        <dbReference type="SAM" id="Phobius"/>
    </source>
</evidence>
<dbReference type="eggNOG" id="COG4219">
    <property type="taxonomic scope" value="Bacteria"/>
</dbReference>
<evidence type="ECO:0000313" key="4">
    <source>
        <dbReference type="Proteomes" id="UP000064844"/>
    </source>
</evidence>
<dbReference type="STRING" id="1297617.IB211_02743"/>
<dbReference type="Proteomes" id="UP000064844">
    <property type="component" value="Chromosome"/>
</dbReference>
<reference evidence="4" key="2">
    <citation type="submission" date="2015-04" db="EMBL/GenBank/DDBJ databases">
        <title>A butyrogenic pathway from the amino acid lysine in a human gut commensal.</title>
        <authorList>
            <person name="de Vos W.M."/>
            <person name="Bui N.T.P."/>
            <person name="Plugge C.M."/>
            <person name="Ritari J."/>
        </authorList>
    </citation>
    <scope>NUCLEOTIDE SEQUENCE [LARGE SCALE GENOMIC DNA]</scope>
    <source>
        <strain evidence="4">AF211</strain>
    </source>
</reference>
<keyword evidence="1" id="KW-0472">Membrane</keyword>
<dbReference type="PANTHER" id="PTHR34978">
    <property type="entry name" value="POSSIBLE SENSOR-TRANSDUCER PROTEIN BLAR"/>
    <property type="match status" value="1"/>
</dbReference>
<keyword evidence="4" id="KW-1185">Reference proteome</keyword>
<dbReference type="CDD" id="cd07341">
    <property type="entry name" value="M56_BlaR1_MecR1_like"/>
    <property type="match status" value="1"/>
</dbReference>
<dbReference type="RefSeq" id="WP_058118350.1">
    <property type="nucleotide sequence ID" value="NZ_CP011307.1"/>
</dbReference>
<sequence>MANLIAYELLPRIFNMSVTAGIVILFVLLARLLLRRAPKVFSYALWSVVLFRLLCPVSLSAGFSLLGLVDMPTRAATPHTTTVEYVPPDIVHAEDPQVQFPVEPVRTAVNEVLPKGEEQTTADPLEAPTAIATWLWLLGILAMAAYSVASYLKIRRRLVGAVPLRDNIYLADHIPTPFVMGLFRPRIYLPSALSGREQAYIIRHEQHHIRRGDHIVKVLSFAALCIHWFNPLVWAAFFLSGKDMEMSCDEAVVHALGEQIRADYSTSLLRLATGRRRIAGMPLAFGEGDTKSRIRNLVNWKTPKRWAALLAAVVCIAVAGACAANPQGSTRGRYDSMEDFAQQTMDAAKTAVYYTAEGGEATAAVTGTKLAWLEQQGEVDGLAPEGALEAWTFHFLVQVDADDIMLVGGMYEEDGWYDLEGQGGHNVVALRYDDGSYDVLYDQAVNDNLDFYGYHNSYEEAIYDWYVDDQGLDLPLYVEDWTGSIGAPAENLGNFPVHRCDGEGWYLYIPLQAWQRAGRGDSWQSGYGTGSALTVYRQGQDARTQADYLVSQGWIGVEGAVPHVRHWEYDIEDYYYNAPDGGSYQVRIEWQAQNIAGYPYTAIEPDVLRAMAESFTVDEETAPLPTPTPEATAGPLGGVQRGAPLTLCLTRNGDEIGTYDDCWSESNAVYYFNYLQTLSWAAAEENGPYDDRDAVTLSGAGGWTMTAYDGADEVCFSDPAGTRWLKPETEDDSAYEMLRGWFDEAEYTALGGGYDHQSIVVPDVGQGYLEAAAVYVDAFERIHLQASAGSKLCYSFVLTSVEEAEETTSSRRERGKIDERTYCFYLTTVFVPQNEYALGWSMAGNTGDYTGEDPAVPEGALEYYRCGYITLEDDGWHGRLVGTGW</sequence>
<keyword evidence="1" id="KW-1133">Transmembrane helix</keyword>
<evidence type="ECO:0000259" key="2">
    <source>
        <dbReference type="Pfam" id="PF05569"/>
    </source>
</evidence>
<dbReference type="EMBL" id="CP011307">
    <property type="protein sequence ID" value="ALP95134.1"/>
    <property type="molecule type" value="Genomic_DNA"/>
</dbReference>
<feature type="transmembrane region" description="Helical" evidence="1">
    <location>
        <begin position="131"/>
        <end position="152"/>
    </location>
</feature>
<dbReference type="PANTHER" id="PTHR34978:SF3">
    <property type="entry name" value="SLR0241 PROTEIN"/>
    <property type="match status" value="1"/>
</dbReference>
<reference evidence="3 4" key="1">
    <citation type="journal article" date="2015" name="Nat. Commun.">
        <title>Production of butyrate from lysine and the Amadori product fructoselysine by a human gut commensal.</title>
        <authorList>
            <person name="Bui T.P."/>
            <person name="Ritari J."/>
            <person name="Boeren S."/>
            <person name="de Waard P."/>
            <person name="Plugge C.M."/>
            <person name="de Vos W.M."/>
        </authorList>
    </citation>
    <scope>NUCLEOTIDE SEQUENCE [LARGE SCALE GENOMIC DNA]</scope>
    <source>
        <strain evidence="3 4">AF211</strain>
    </source>
</reference>
<name>A0A0S2W724_9FIRM</name>
<feature type="domain" description="Peptidase M56" evidence="2">
    <location>
        <begin position="13"/>
        <end position="297"/>
    </location>
</feature>
<dbReference type="Pfam" id="PF05569">
    <property type="entry name" value="Peptidase_M56"/>
    <property type="match status" value="1"/>
</dbReference>
<dbReference type="InterPro" id="IPR052173">
    <property type="entry name" value="Beta-lactam_resp_regulator"/>
</dbReference>
<dbReference type="InterPro" id="IPR008756">
    <property type="entry name" value="Peptidase_M56"/>
</dbReference>
<feature type="transmembrane region" description="Helical" evidence="1">
    <location>
        <begin position="218"/>
        <end position="237"/>
    </location>
</feature>
<dbReference type="AlphaFoldDB" id="A0A0S2W724"/>
<accession>A0A0S2W724</accession>
<dbReference type="PATRIC" id="fig|1297617.4.peg.2826"/>
<organism evidence="3 4">
    <name type="scientific">Intestinimonas butyriciproducens</name>
    <dbReference type="NCBI Taxonomy" id="1297617"/>
    <lineage>
        <taxon>Bacteria</taxon>
        <taxon>Bacillati</taxon>
        <taxon>Bacillota</taxon>
        <taxon>Clostridia</taxon>
        <taxon>Eubacteriales</taxon>
        <taxon>Intestinimonas</taxon>
    </lineage>
</organism>
<proteinExistence type="predicted"/>
<keyword evidence="1" id="KW-0812">Transmembrane</keyword>
<dbReference type="KEGG" id="ibu:IB211_02743"/>
<gene>
    <name evidence="3" type="ORF">IB211_02743</name>
</gene>
<feature type="transmembrane region" description="Helical" evidence="1">
    <location>
        <begin position="13"/>
        <end position="34"/>
    </location>
</feature>
<protein>
    <submittedName>
        <fullName evidence="3">Regulatory sensor-transducer, BlaR1/MecR1 family</fullName>
    </submittedName>
</protein>
<feature type="transmembrane region" description="Helical" evidence="1">
    <location>
        <begin position="43"/>
        <end position="69"/>
    </location>
</feature>